<dbReference type="EMBL" id="CP002403">
    <property type="protein sequence ID" value="ADU21945.1"/>
    <property type="molecule type" value="Genomic_DNA"/>
</dbReference>
<dbReference type="InterPro" id="IPR001480">
    <property type="entry name" value="Bulb-type_lectin_dom"/>
</dbReference>
<dbReference type="eggNOG" id="COG1404">
    <property type="taxonomic scope" value="Bacteria"/>
</dbReference>
<dbReference type="InterPro" id="IPR036426">
    <property type="entry name" value="Bulb-type_lectin_dom_sf"/>
</dbReference>
<reference evidence="4 5" key="1">
    <citation type="journal article" date="2011" name="J. Bacteriol.">
        <title>Complete genome of the cellulolytic ruminal bacterium Ruminococcus albus 7.</title>
        <authorList>
            <person name="Suen G."/>
            <person name="Stevenson D.M."/>
            <person name="Bruce D.C."/>
            <person name="Chertkov O."/>
            <person name="Copeland A."/>
            <person name="Cheng J.F."/>
            <person name="Detter C."/>
            <person name="Detter J.C."/>
            <person name="Goodwin L.A."/>
            <person name="Han C.S."/>
            <person name="Hauser L.J."/>
            <person name="Ivanova N.N."/>
            <person name="Kyrpides N.C."/>
            <person name="Land M.L."/>
            <person name="Lapidus A."/>
            <person name="Lucas S."/>
            <person name="Ovchinnikova G."/>
            <person name="Pitluck S."/>
            <person name="Tapia R."/>
            <person name="Woyke T."/>
            <person name="Boyum J."/>
            <person name="Mead D."/>
            <person name="Weimer P.J."/>
        </authorList>
    </citation>
    <scope>NUCLEOTIDE SEQUENCE [LARGE SCALE GENOMIC DNA]</scope>
    <source>
        <strain evidence="5">ATCC 27210 / DSM 20455 / JCM 14654 / NCDO 2250 / 7</strain>
    </source>
</reference>
<dbReference type="KEGG" id="ral:Rumal_1434"/>
<dbReference type="HOGENOM" id="CLU_694234_0_0_9"/>
<name>E6UGA7_RUMA7</name>
<feature type="domain" description="Bulb-type lectin" evidence="2">
    <location>
        <begin position="96"/>
        <end position="210"/>
    </location>
</feature>
<dbReference type="InterPro" id="IPR016134">
    <property type="entry name" value="Dockerin_dom"/>
</dbReference>
<evidence type="ECO:0000313" key="5">
    <source>
        <dbReference type="Proteomes" id="UP000006919"/>
    </source>
</evidence>
<protein>
    <submittedName>
        <fullName evidence="4">Curculin domain protein (Mannose-binding) lectin</fullName>
    </submittedName>
</protein>
<feature type="chain" id="PRO_5003213008" evidence="1">
    <location>
        <begin position="31"/>
        <end position="397"/>
    </location>
</feature>
<dbReference type="Gene3D" id="2.90.10.30">
    <property type="match status" value="1"/>
</dbReference>
<dbReference type="SUPFAM" id="SSF51110">
    <property type="entry name" value="alpha-D-mannose-specific plant lectins"/>
    <property type="match status" value="1"/>
</dbReference>
<dbReference type="InterPro" id="IPR018247">
    <property type="entry name" value="EF_Hand_1_Ca_BS"/>
</dbReference>
<feature type="signal peptide" evidence="1">
    <location>
        <begin position="1"/>
        <end position="30"/>
    </location>
</feature>
<dbReference type="GO" id="GO:0030246">
    <property type="term" value="F:carbohydrate binding"/>
    <property type="evidence" value="ECO:0007669"/>
    <property type="project" value="UniProtKB-KW"/>
</dbReference>
<accession>E6UGA7</accession>
<dbReference type="InterPro" id="IPR036439">
    <property type="entry name" value="Dockerin_dom_sf"/>
</dbReference>
<evidence type="ECO:0000259" key="2">
    <source>
        <dbReference type="PROSITE" id="PS50927"/>
    </source>
</evidence>
<evidence type="ECO:0000259" key="3">
    <source>
        <dbReference type="PROSITE" id="PS51766"/>
    </source>
</evidence>
<dbReference type="Pfam" id="PF14220">
    <property type="entry name" value="DUF4329"/>
    <property type="match status" value="1"/>
</dbReference>
<proteinExistence type="predicted"/>
<dbReference type="PROSITE" id="PS00018">
    <property type="entry name" value="EF_HAND_1"/>
    <property type="match status" value="1"/>
</dbReference>
<keyword evidence="1" id="KW-0732">Signal</keyword>
<evidence type="ECO:0000256" key="1">
    <source>
        <dbReference type="SAM" id="SignalP"/>
    </source>
</evidence>
<sequence precursor="true">MTNFNKKLASALAVVTLFTCASSTCLTASASNFIGDVNNDNRVDNNDVNLLQRYVVYKDVSINRGNADINGDGNVNIADVVSLQKMTNNNRGSSISCTSKNNTLLSKGQQLTSPDGKYFAIMQKDGNFVVYYKTPVKNIVIWATYTQNNPGAYLALQQDGNLVVYNSSSRWIWQSKTSNRPFSDYILSLGNDGILRLRRKKDGRQLWSSPNNYPNLISQAQSRVKARHQYSSIDEAAKDFIIAYNGMSVNQNREYGAGIVKVGNKYTFNHIVWGPVRNSVNGELGDDNWNEINSSDAVAYVHTHGKVWNGDKANLVFSPDDMNVVDDSDHLQYAYLGNEHGDVYRYKKNSTHYSYNDYRNNGLASGDLIATYPQYSYLYSNDTSFRQNNNPGIYRLG</sequence>
<dbReference type="InterPro" id="IPR025479">
    <property type="entry name" value="DUF4329"/>
</dbReference>
<dbReference type="PROSITE" id="PS50927">
    <property type="entry name" value="BULB_LECTIN"/>
    <property type="match status" value="1"/>
</dbReference>
<feature type="domain" description="Dockerin" evidence="3">
    <location>
        <begin position="30"/>
        <end position="97"/>
    </location>
</feature>
<dbReference type="Pfam" id="PF00404">
    <property type="entry name" value="Dockerin_1"/>
    <property type="match status" value="1"/>
</dbReference>
<dbReference type="RefSeq" id="WP_013498114.1">
    <property type="nucleotide sequence ID" value="NC_014833.1"/>
</dbReference>
<dbReference type="OrthoDB" id="291765at2"/>
<dbReference type="SMART" id="SM00108">
    <property type="entry name" value="B_lectin"/>
    <property type="match status" value="1"/>
</dbReference>
<keyword evidence="4" id="KW-0430">Lectin</keyword>
<evidence type="ECO:0000313" key="4">
    <source>
        <dbReference type="EMBL" id="ADU21945.1"/>
    </source>
</evidence>
<gene>
    <name evidence="4" type="ordered locus">Rumal_1434</name>
</gene>
<organism evidence="4 5">
    <name type="scientific">Ruminococcus albus (strain ATCC 27210 / DSM 20455 / JCM 14654 / NCDO 2250 / 7)</name>
    <dbReference type="NCBI Taxonomy" id="697329"/>
    <lineage>
        <taxon>Bacteria</taxon>
        <taxon>Bacillati</taxon>
        <taxon>Bacillota</taxon>
        <taxon>Clostridia</taxon>
        <taxon>Eubacteriales</taxon>
        <taxon>Oscillospiraceae</taxon>
        <taxon>Ruminococcus</taxon>
    </lineage>
</organism>
<dbReference type="GO" id="GO:0000272">
    <property type="term" value="P:polysaccharide catabolic process"/>
    <property type="evidence" value="ECO:0007669"/>
    <property type="project" value="InterPro"/>
</dbReference>
<dbReference type="PROSITE" id="PS51766">
    <property type="entry name" value="DOCKERIN"/>
    <property type="match status" value="1"/>
</dbReference>
<dbReference type="Gene3D" id="1.10.1330.10">
    <property type="entry name" value="Dockerin domain"/>
    <property type="match status" value="1"/>
</dbReference>
<dbReference type="Proteomes" id="UP000006919">
    <property type="component" value="Chromosome"/>
</dbReference>
<dbReference type="InterPro" id="IPR002105">
    <property type="entry name" value="Dockerin_1_rpt"/>
</dbReference>
<dbReference type="AlphaFoldDB" id="E6UGA7"/>
<dbReference type="GO" id="GO:0004553">
    <property type="term" value="F:hydrolase activity, hydrolyzing O-glycosyl compounds"/>
    <property type="evidence" value="ECO:0007669"/>
    <property type="project" value="InterPro"/>
</dbReference>
<dbReference type="SUPFAM" id="SSF63446">
    <property type="entry name" value="Type I dockerin domain"/>
    <property type="match status" value="1"/>
</dbReference>